<accession>A0A915DZK7</accession>
<protein>
    <submittedName>
        <fullName evidence="7">Carboxylesterase type B domain-containing protein</fullName>
    </submittedName>
</protein>
<name>A0A915DZK7_9BILA</name>
<dbReference type="PROSITE" id="PS51904">
    <property type="entry name" value="GLYCOSYL_HYDROL_F25_2"/>
    <property type="match status" value="1"/>
</dbReference>
<dbReference type="GO" id="GO:0009253">
    <property type="term" value="P:peptidoglycan catabolic process"/>
    <property type="evidence" value="ECO:0007669"/>
    <property type="project" value="InterPro"/>
</dbReference>
<sequence>MPGKIIDVSHHNGSIDWNAVRQNGVLWGFAKATEGSTYVDPSFKSNFAGLKSIGALNSMGAGAYHYFRGKPTDSSAKQQADHIENTLLSFNFNKQSDTLAIDVEIGNNEGVSKDEMTEKLLDLLTRLSPTLFINNGEDSSKGFHKVIIYTSAYNWDNMINREHDEFFSKIPLWVAHYNTKKPRIPATWADQGKSWKLWQFTDKGKLREFLGILNIIGRVISHKHVLHKRQAEEATDPEPKAKTDPPVTEATTSSPVTESSTENSPVSENPTDASTSVGPKKDTTSTTTPKTIPDDDDLTGDTTTHAYLGIPYAKPPVGDRRLEKPQAIDRRDIKIKSLQLPNGCYQQTHLFRNAEDSKTYETSEDCLYLNILKPAKTEHPNFQCLSGFMVADFCMA</sequence>
<feature type="domain" description="Carboxylesterase type B" evidence="5">
    <location>
        <begin position="299"/>
        <end position="378"/>
    </location>
</feature>
<dbReference type="Gene3D" id="3.40.50.1820">
    <property type="entry name" value="alpha/beta hydrolase"/>
    <property type="match status" value="1"/>
</dbReference>
<dbReference type="Proteomes" id="UP000887574">
    <property type="component" value="Unplaced"/>
</dbReference>
<evidence type="ECO:0000259" key="5">
    <source>
        <dbReference type="Pfam" id="PF00135"/>
    </source>
</evidence>
<dbReference type="GO" id="GO:0006950">
    <property type="term" value="P:response to stress"/>
    <property type="evidence" value="ECO:0007669"/>
    <property type="project" value="UniProtKB-ARBA"/>
</dbReference>
<keyword evidence="2" id="KW-0378">Hydrolase</keyword>
<dbReference type="Pfam" id="PF01183">
    <property type="entry name" value="Glyco_hydro_25"/>
    <property type="match status" value="1"/>
</dbReference>
<dbReference type="InterPro" id="IPR018077">
    <property type="entry name" value="Glyco_hydro_fam25_subgr"/>
</dbReference>
<dbReference type="Gene3D" id="3.20.20.80">
    <property type="entry name" value="Glycosidases"/>
    <property type="match status" value="1"/>
</dbReference>
<keyword evidence="6" id="KW-1185">Reference proteome</keyword>
<dbReference type="SUPFAM" id="SSF53474">
    <property type="entry name" value="alpha/beta-Hydrolases"/>
    <property type="match status" value="1"/>
</dbReference>
<dbReference type="InterPro" id="IPR017853">
    <property type="entry name" value="GH"/>
</dbReference>
<reference evidence="7" key="1">
    <citation type="submission" date="2022-11" db="UniProtKB">
        <authorList>
            <consortium name="WormBaseParasite"/>
        </authorList>
    </citation>
    <scope>IDENTIFICATION</scope>
</reference>
<evidence type="ECO:0000313" key="7">
    <source>
        <dbReference type="WBParaSite" id="jg24610"/>
    </source>
</evidence>
<evidence type="ECO:0000256" key="4">
    <source>
        <dbReference type="SAM" id="MobiDB-lite"/>
    </source>
</evidence>
<organism evidence="6 7">
    <name type="scientific">Ditylenchus dipsaci</name>
    <dbReference type="NCBI Taxonomy" id="166011"/>
    <lineage>
        <taxon>Eukaryota</taxon>
        <taxon>Metazoa</taxon>
        <taxon>Ecdysozoa</taxon>
        <taxon>Nematoda</taxon>
        <taxon>Chromadorea</taxon>
        <taxon>Rhabditida</taxon>
        <taxon>Tylenchina</taxon>
        <taxon>Tylenchomorpha</taxon>
        <taxon>Sphaerularioidea</taxon>
        <taxon>Anguinidae</taxon>
        <taxon>Anguininae</taxon>
        <taxon>Ditylenchus</taxon>
    </lineage>
</organism>
<dbReference type="InterPro" id="IPR002053">
    <property type="entry name" value="Glyco_hydro_25"/>
</dbReference>
<proteinExistence type="inferred from homology"/>
<dbReference type="GO" id="GO:0016998">
    <property type="term" value="P:cell wall macromolecule catabolic process"/>
    <property type="evidence" value="ECO:0007669"/>
    <property type="project" value="InterPro"/>
</dbReference>
<dbReference type="SMART" id="SM00641">
    <property type="entry name" value="Glyco_25"/>
    <property type="match status" value="1"/>
</dbReference>
<keyword evidence="3" id="KW-0326">Glycosidase</keyword>
<dbReference type="InterPro" id="IPR002018">
    <property type="entry name" value="CarbesteraseB"/>
</dbReference>
<feature type="compositionally biased region" description="Basic and acidic residues" evidence="4">
    <location>
        <begin position="229"/>
        <end position="243"/>
    </location>
</feature>
<dbReference type="AlphaFoldDB" id="A0A915DZK7"/>
<dbReference type="PANTHER" id="PTHR34135:SF2">
    <property type="entry name" value="LYSOZYME"/>
    <property type="match status" value="1"/>
</dbReference>
<dbReference type="Pfam" id="PF00135">
    <property type="entry name" value="COesterase"/>
    <property type="match status" value="1"/>
</dbReference>
<feature type="compositionally biased region" description="Low complexity" evidence="4">
    <location>
        <begin position="245"/>
        <end position="265"/>
    </location>
</feature>
<dbReference type="CDD" id="cd00599">
    <property type="entry name" value="GH25_muramidase"/>
    <property type="match status" value="1"/>
</dbReference>
<dbReference type="InterPro" id="IPR029058">
    <property type="entry name" value="AB_hydrolase_fold"/>
</dbReference>
<evidence type="ECO:0000256" key="1">
    <source>
        <dbReference type="ARBA" id="ARBA00010646"/>
    </source>
</evidence>
<dbReference type="PANTHER" id="PTHR34135">
    <property type="entry name" value="LYSOZYME"/>
    <property type="match status" value="1"/>
</dbReference>
<dbReference type="GO" id="GO:0016052">
    <property type="term" value="P:carbohydrate catabolic process"/>
    <property type="evidence" value="ECO:0007669"/>
    <property type="project" value="TreeGrafter"/>
</dbReference>
<evidence type="ECO:0000256" key="3">
    <source>
        <dbReference type="ARBA" id="ARBA00023295"/>
    </source>
</evidence>
<feature type="compositionally biased region" description="Polar residues" evidence="4">
    <location>
        <begin position="266"/>
        <end position="277"/>
    </location>
</feature>
<dbReference type="SUPFAM" id="SSF51445">
    <property type="entry name" value="(Trans)glycosidases"/>
    <property type="match status" value="1"/>
</dbReference>
<dbReference type="PROSITE" id="PS00941">
    <property type="entry name" value="CARBOXYLESTERASE_B_2"/>
    <property type="match status" value="1"/>
</dbReference>
<evidence type="ECO:0000313" key="6">
    <source>
        <dbReference type="Proteomes" id="UP000887574"/>
    </source>
</evidence>
<dbReference type="WBParaSite" id="jg24610">
    <property type="protein sequence ID" value="jg24610"/>
    <property type="gene ID" value="jg24610"/>
</dbReference>
<comment type="similarity">
    <text evidence="1">Belongs to the glycosyl hydrolase 25 family.</text>
</comment>
<feature type="region of interest" description="Disordered" evidence="4">
    <location>
        <begin position="228"/>
        <end position="303"/>
    </location>
</feature>
<dbReference type="GO" id="GO:0003796">
    <property type="term" value="F:lysozyme activity"/>
    <property type="evidence" value="ECO:0007669"/>
    <property type="project" value="InterPro"/>
</dbReference>
<dbReference type="InterPro" id="IPR019819">
    <property type="entry name" value="Carboxylesterase_B_CS"/>
</dbReference>
<evidence type="ECO:0000256" key="2">
    <source>
        <dbReference type="ARBA" id="ARBA00022801"/>
    </source>
</evidence>